<proteinExistence type="predicted"/>
<gene>
    <name evidence="1" type="ORF">LHA35_26305</name>
</gene>
<keyword evidence="2" id="KW-1185">Reference proteome</keyword>
<dbReference type="RefSeq" id="WP_226614000.1">
    <property type="nucleotide sequence ID" value="NZ_JAJAQI010000074.1"/>
</dbReference>
<accession>A0A9X1LAP9</accession>
<organism evidence="1 2">
    <name type="scientific">Roseicella aerolata</name>
    <dbReference type="NCBI Taxonomy" id="2883479"/>
    <lineage>
        <taxon>Bacteria</taxon>
        <taxon>Pseudomonadati</taxon>
        <taxon>Pseudomonadota</taxon>
        <taxon>Alphaproteobacteria</taxon>
        <taxon>Acetobacterales</taxon>
        <taxon>Roseomonadaceae</taxon>
        <taxon>Roseicella</taxon>
    </lineage>
</organism>
<protein>
    <submittedName>
        <fullName evidence="1">Uncharacterized protein</fullName>
    </submittedName>
</protein>
<dbReference type="EMBL" id="JAJAQI010000074">
    <property type="protein sequence ID" value="MCB4825236.1"/>
    <property type="molecule type" value="Genomic_DNA"/>
</dbReference>
<dbReference type="Proteomes" id="UP001139311">
    <property type="component" value="Unassembled WGS sequence"/>
</dbReference>
<evidence type="ECO:0000313" key="2">
    <source>
        <dbReference type="Proteomes" id="UP001139311"/>
    </source>
</evidence>
<sequence>MLDLRSGVRAALQILDQASAGQDIIQIGVDAVEVDWSPRRYHHHTLALPLALLTAAADVGAARARWSGLRLASAMDTARLLDGPQKDMMLALADGAAPKIIERFGWRWGSFAAELAEWIERFDLAGEVLTLDRARLLSGARDAHYTVRPVQLMDKMAPVLKSLPRARLAAAVVVLGLYEGAGAMRMLKRRPLLNPPIIDAIEDLRGHAGEDGYANFLRLIAAYRGW</sequence>
<comment type="caution">
    <text evidence="1">The sequence shown here is derived from an EMBL/GenBank/DDBJ whole genome shotgun (WGS) entry which is preliminary data.</text>
</comment>
<evidence type="ECO:0000313" key="1">
    <source>
        <dbReference type="EMBL" id="MCB4825236.1"/>
    </source>
</evidence>
<reference evidence="1" key="1">
    <citation type="submission" date="2021-10" db="EMBL/GenBank/DDBJ databases">
        <title>Roseicella aerolatum sp. nov., isolated from aerosols of e-waste dismantling site.</title>
        <authorList>
            <person name="Qin T."/>
        </authorList>
    </citation>
    <scope>NUCLEOTIDE SEQUENCE</scope>
    <source>
        <strain evidence="1">GB24</strain>
    </source>
</reference>
<name>A0A9X1LAP9_9PROT</name>
<dbReference type="AlphaFoldDB" id="A0A9X1LAP9"/>